<organism evidence="2 3">
    <name type="scientific">Legionella sainthelensi</name>
    <dbReference type="NCBI Taxonomy" id="28087"/>
    <lineage>
        <taxon>Bacteria</taxon>
        <taxon>Pseudomonadati</taxon>
        <taxon>Pseudomonadota</taxon>
        <taxon>Gammaproteobacteria</taxon>
        <taxon>Legionellales</taxon>
        <taxon>Legionellaceae</taxon>
        <taxon>Legionella</taxon>
    </lineage>
</organism>
<dbReference type="AlphaFoldDB" id="A0A2H5FQ47"/>
<name>A0A2H5FQ47_9GAMM</name>
<keyword evidence="3" id="KW-1185">Reference proteome</keyword>
<protein>
    <recommendedName>
        <fullName evidence="1">SidE mono-ADP-ribosyltransferase domain-containing protein</fullName>
    </recommendedName>
</protein>
<accession>A0A2H5FQ47</accession>
<gene>
    <name evidence="2" type="ORF">CAB17_17910</name>
</gene>
<reference evidence="2 3" key="1">
    <citation type="submission" date="2017-12" db="EMBL/GenBank/DDBJ databases">
        <title>Legionella sainthelensi LA01-117, whole genome sequence of a clinical isolate from New Zealand.</title>
        <authorList>
            <person name="Cree S.L."/>
            <person name="Slow S."/>
            <person name="Kennedy M.A."/>
            <person name="Murdoch D.R."/>
            <person name="Biggs P.J."/>
            <person name="Anderson T."/>
        </authorList>
    </citation>
    <scope>NUCLEOTIDE SEQUENCE [LARGE SCALE GENOMIC DNA]</scope>
    <source>
        <strain evidence="2 3">LA01-117</strain>
    </source>
</reference>
<dbReference type="RefSeq" id="WP_101901208.1">
    <property type="nucleotide sequence ID" value="NZ_CP025491.2"/>
</dbReference>
<feature type="domain" description="SidE mono-ADP-ribosyltransferase" evidence="1">
    <location>
        <begin position="63"/>
        <end position="309"/>
    </location>
</feature>
<sequence length="595" mass="67938">MGISSEEIKKDLEKLISSKFTLPPKQFAQEELAVKQTMQKLLHVLAQPAEQHHMLSRISVESIENMTRRGQLTVIAKNLDDNFLRSVANMMKNTKIEFKHDREKIRISELYAGCKNTLMKAKGSEPTFGDVLLRMYTEDTPFFKKINAIVGGYNDPKTTTDDERKMAFLLNVAIHKAGLDKRKLEVQQTPDELLRGQSFGLDNAVKKFEKVKELQAQDKLATLSPEELVEINIVDIAAKKILSTTTNMDVTAKFAKSNGVILHIKNPERLADYYNVANISRFEKEEEFISRIPDDIAMVPISITKDAKGMNHIEVVCIHSENVLLHNSTRLNDIRNSLINYIKNEIEKNDETPPSRHLNAIKKLRDKHNFNRNQLDAMEKLITIIDDSAKTGLFDSEKQNEFLEKAFLTLQELYKTQLNRAHPKPYQKERIDAINIMLHDYAAVVADLKVVHENRNPIEIIAQERERLEANIDGKRRWMASITPEDQAIIAPIKNDLDKLINPASSPADIRAAANNILGFITPEIENKFPILQENMKDVIVSLNKIEQFEDKKSSQEKAPPSVNFKLELQKSKEQSHVNEVVEEDVSRTNVMANF</sequence>
<evidence type="ECO:0000313" key="3">
    <source>
        <dbReference type="Proteomes" id="UP000234343"/>
    </source>
</evidence>
<dbReference type="Pfam" id="PF19048">
    <property type="entry name" value="SidE_mART"/>
    <property type="match status" value="1"/>
</dbReference>
<dbReference type="KEGG" id="lsh:CAB17_17910"/>
<dbReference type="EMBL" id="CP025491">
    <property type="protein sequence ID" value="AUH73707.1"/>
    <property type="molecule type" value="Genomic_DNA"/>
</dbReference>
<evidence type="ECO:0000259" key="1">
    <source>
        <dbReference type="Pfam" id="PF19048"/>
    </source>
</evidence>
<proteinExistence type="predicted"/>
<evidence type="ECO:0000313" key="2">
    <source>
        <dbReference type="EMBL" id="AUH73707.1"/>
    </source>
</evidence>
<dbReference type="Proteomes" id="UP000234343">
    <property type="component" value="Chromosome"/>
</dbReference>
<dbReference type="GO" id="GO:0106274">
    <property type="term" value="F:NAD+-protein-arginine ADP-ribosyltransferase activity"/>
    <property type="evidence" value="ECO:0007669"/>
    <property type="project" value="InterPro"/>
</dbReference>
<dbReference type="InterPro" id="IPR043935">
    <property type="entry name" value="SidE_mART"/>
</dbReference>